<sequence>MDVQQKIEDTETASLFSSFSTSSTEARLKAKAKIETELTSFEVKKNLDEQELKLKQLREKLKLDTERTKLLAEETAYAEAEMEFSARCCAVVNLEDGYKKAKALLKERFGSAYTITETWVKKITTGSAIKANDVTKLRDFADELRTCAETLEAMGNSSELSTQSSLVKITERLPGYLEHKWKQEVRKIRKEGRCPDIKDVTAFVVENAEIANDPVYGGLAHVKRSDSRSDSQRRPNNRWSYSITATSLQPIGDTRKSIQSPCIKCGSIHSLFGCTEFKAMKLPERLKFANDNKLCYNCLKPGHFSEMCRLQRTCSV</sequence>
<dbReference type="PANTHER" id="PTHR47331:SF1">
    <property type="entry name" value="GAG-LIKE PROTEIN"/>
    <property type="match status" value="1"/>
</dbReference>
<protein>
    <submittedName>
        <fullName evidence="5">Uncharacterized protein LOC106162568</fullName>
    </submittedName>
</protein>
<evidence type="ECO:0000313" key="4">
    <source>
        <dbReference type="Proteomes" id="UP000085678"/>
    </source>
</evidence>
<keyword evidence="1" id="KW-0863">Zinc-finger</keyword>
<keyword evidence="4" id="KW-1185">Reference proteome</keyword>
<dbReference type="GeneID" id="106162568"/>
<organism evidence="4 5">
    <name type="scientific">Lingula anatina</name>
    <name type="common">Brachiopod</name>
    <name type="synonym">Lingula unguis</name>
    <dbReference type="NCBI Taxonomy" id="7574"/>
    <lineage>
        <taxon>Eukaryota</taxon>
        <taxon>Metazoa</taxon>
        <taxon>Spiralia</taxon>
        <taxon>Lophotrochozoa</taxon>
        <taxon>Brachiopoda</taxon>
        <taxon>Linguliformea</taxon>
        <taxon>Lingulata</taxon>
        <taxon>Lingulida</taxon>
        <taxon>Linguloidea</taxon>
        <taxon>Lingulidae</taxon>
        <taxon>Lingula</taxon>
    </lineage>
</organism>
<accession>A0A1S3IAQ0</accession>
<dbReference type="RefSeq" id="XP_013395337.1">
    <property type="nucleotide sequence ID" value="XM_013539883.1"/>
</dbReference>
<name>A0A1S3IAQ0_LINAN</name>
<dbReference type="GO" id="GO:0008270">
    <property type="term" value="F:zinc ion binding"/>
    <property type="evidence" value="ECO:0007669"/>
    <property type="project" value="UniProtKB-KW"/>
</dbReference>
<dbReference type="OrthoDB" id="6283219at2759"/>
<reference evidence="5" key="1">
    <citation type="submission" date="2025-08" db="UniProtKB">
        <authorList>
            <consortium name="RefSeq"/>
        </authorList>
    </citation>
    <scope>IDENTIFICATION</scope>
    <source>
        <tissue evidence="5">Gonads</tissue>
    </source>
</reference>
<proteinExistence type="predicted"/>
<keyword evidence="2" id="KW-0175">Coiled coil</keyword>
<dbReference type="PROSITE" id="PS50158">
    <property type="entry name" value="ZF_CCHC"/>
    <property type="match status" value="1"/>
</dbReference>
<evidence type="ECO:0000256" key="1">
    <source>
        <dbReference type="PROSITE-ProRule" id="PRU00047"/>
    </source>
</evidence>
<feature type="coiled-coil region" evidence="2">
    <location>
        <begin position="40"/>
        <end position="74"/>
    </location>
</feature>
<evidence type="ECO:0000259" key="3">
    <source>
        <dbReference type="PROSITE" id="PS50158"/>
    </source>
</evidence>
<keyword evidence="1" id="KW-0862">Zinc</keyword>
<feature type="domain" description="CCHC-type" evidence="3">
    <location>
        <begin position="295"/>
        <end position="309"/>
    </location>
</feature>
<evidence type="ECO:0000256" key="2">
    <source>
        <dbReference type="SAM" id="Coils"/>
    </source>
</evidence>
<dbReference type="AlphaFoldDB" id="A0A1S3IAQ0"/>
<dbReference type="KEGG" id="lak:106162568"/>
<dbReference type="PANTHER" id="PTHR47331">
    <property type="entry name" value="PHD-TYPE DOMAIN-CONTAINING PROTEIN"/>
    <property type="match status" value="1"/>
</dbReference>
<gene>
    <name evidence="5" type="primary">LOC106162568</name>
</gene>
<dbReference type="InterPro" id="IPR001878">
    <property type="entry name" value="Znf_CCHC"/>
</dbReference>
<dbReference type="Proteomes" id="UP000085678">
    <property type="component" value="Unplaced"/>
</dbReference>
<dbReference type="InParanoid" id="A0A1S3IAQ0"/>
<keyword evidence="1" id="KW-0479">Metal-binding</keyword>
<evidence type="ECO:0000313" key="5">
    <source>
        <dbReference type="RefSeq" id="XP_013395337.1"/>
    </source>
</evidence>
<dbReference type="GO" id="GO:0003676">
    <property type="term" value="F:nucleic acid binding"/>
    <property type="evidence" value="ECO:0007669"/>
    <property type="project" value="InterPro"/>
</dbReference>